<comment type="caution">
    <text evidence="9">Lacks conserved residue(s) required for the propagation of feature annotation.</text>
</comment>
<dbReference type="InterPro" id="IPR036739">
    <property type="entry name" value="SLC41_membr_dom_sf"/>
</dbReference>
<evidence type="ECO:0000256" key="6">
    <source>
        <dbReference type="ARBA" id="ARBA00022989"/>
    </source>
</evidence>
<evidence type="ECO:0000313" key="12">
    <source>
        <dbReference type="Proteomes" id="UP000546464"/>
    </source>
</evidence>
<sequence>MAEVNDTPAPAADAEAYTLDELREIYTEKGVEALDAGRLEATSPYTVGSFLSRLDVDGRREVLRLIPLEHTTSILSEMDAEDAADVVEAMREPRAVQILEELDPDDSADIFNEMEAADRERLLGKVDDETAATMRELISYGPDTAGGIMTTEIATARPSMTVIQTVRHIQRLNDELEHIFYVYVVDEENRLLGVVSMRDLVMHGPLDYLRDFMTRDLKGVCRVDMDQEQVARLMAELNLNAVPVVDADNRLVGMVTHDDVLDIVQSEATEDIQKLMGAGGDEAVNDPVFQSIRRRTPWLLINLVTAMIAGSVVYAFEDQISKMAILAACMPVVAGLSGNTGAQTLAILIRSIALGDIHSGEDRRVCIREMFKGLMNGLLIGLTAAVTVGALTGNPMISVVIFTAMVMAMCFAGMAGAFIPLMLNKLGFDPAQSSNIFLTASTDIFSFAVFLGLGSWILL</sequence>
<keyword evidence="5 9" id="KW-0460">Magnesium</keyword>
<feature type="transmembrane region" description="Helical" evidence="9">
    <location>
        <begin position="373"/>
        <end position="391"/>
    </location>
</feature>
<dbReference type="CDD" id="cd04606">
    <property type="entry name" value="CBS_pair_Mg_transporter"/>
    <property type="match status" value="1"/>
</dbReference>
<keyword evidence="8" id="KW-0129">CBS domain</keyword>
<evidence type="ECO:0000256" key="3">
    <source>
        <dbReference type="ARBA" id="ARBA00022448"/>
    </source>
</evidence>
<keyword evidence="9" id="KW-0479">Metal-binding</keyword>
<dbReference type="RefSeq" id="WP_185675041.1">
    <property type="nucleotide sequence ID" value="NZ_JACHVB010000020.1"/>
</dbReference>
<evidence type="ECO:0000256" key="5">
    <source>
        <dbReference type="ARBA" id="ARBA00022842"/>
    </source>
</evidence>
<dbReference type="Pfam" id="PF01769">
    <property type="entry name" value="MgtE"/>
    <property type="match status" value="1"/>
</dbReference>
<dbReference type="SUPFAM" id="SSF158791">
    <property type="entry name" value="MgtE N-terminal domain-like"/>
    <property type="match status" value="1"/>
</dbReference>
<dbReference type="InterPro" id="IPR000644">
    <property type="entry name" value="CBS_dom"/>
</dbReference>
<dbReference type="SMART" id="SM00924">
    <property type="entry name" value="MgtE_N"/>
    <property type="match status" value="1"/>
</dbReference>
<dbReference type="Gene3D" id="1.25.60.10">
    <property type="entry name" value="MgtE N-terminal domain-like"/>
    <property type="match status" value="1"/>
</dbReference>
<dbReference type="InterPro" id="IPR006667">
    <property type="entry name" value="SLC41_membr_dom"/>
</dbReference>
<evidence type="ECO:0000313" key="11">
    <source>
        <dbReference type="EMBL" id="MBC2594059.1"/>
    </source>
</evidence>
<keyword evidence="7 9" id="KW-0472">Membrane</keyword>
<name>A0A842HCY7_9BACT</name>
<comment type="subcellular location">
    <subcellularLocation>
        <location evidence="9">Cell membrane</location>
        <topology evidence="9">Multi-pass membrane protein</topology>
    </subcellularLocation>
    <subcellularLocation>
        <location evidence="1">Membrane</location>
        <topology evidence="1">Multi-pass membrane protein</topology>
    </subcellularLocation>
</comment>
<evidence type="ECO:0000259" key="10">
    <source>
        <dbReference type="PROSITE" id="PS51371"/>
    </source>
</evidence>
<comment type="function">
    <text evidence="9">Acts as a magnesium transporter.</text>
</comment>
<dbReference type="Pfam" id="PF00571">
    <property type="entry name" value="CBS"/>
    <property type="match status" value="2"/>
</dbReference>
<dbReference type="SUPFAM" id="SSF161093">
    <property type="entry name" value="MgtE membrane domain-like"/>
    <property type="match status" value="1"/>
</dbReference>
<keyword evidence="3 9" id="KW-0813">Transport</keyword>
<dbReference type="SUPFAM" id="SSF54631">
    <property type="entry name" value="CBS-domain pair"/>
    <property type="match status" value="1"/>
</dbReference>
<comment type="subunit">
    <text evidence="9">Homodimer.</text>
</comment>
<feature type="transmembrane region" description="Helical" evidence="9">
    <location>
        <begin position="397"/>
        <end position="423"/>
    </location>
</feature>
<accession>A0A842HCY7</accession>
<dbReference type="Gene3D" id="1.10.357.20">
    <property type="entry name" value="SLC41 divalent cation transporters, integral membrane domain"/>
    <property type="match status" value="1"/>
</dbReference>
<dbReference type="PANTHER" id="PTHR43773:SF1">
    <property type="entry name" value="MAGNESIUM TRANSPORTER MGTE"/>
    <property type="match status" value="1"/>
</dbReference>
<dbReference type="Proteomes" id="UP000546464">
    <property type="component" value="Unassembled WGS sequence"/>
</dbReference>
<comment type="similarity">
    <text evidence="2 9">Belongs to the SLC41A transporter family.</text>
</comment>
<organism evidence="11 12">
    <name type="scientific">Ruficoccus amylovorans</name>
    <dbReference type="NCBI Taxonomy" id="1804625"/>
    <lineage>
        <taxon>Bacteria</taxon>
        <taxon>Pseudomonadati</taxon>
        <taxon>Verrucomicrobiota</taxon>
        <taxon>Opitutia</taxon>
        <taxon>Puniceicoccales</taxon>
        <taxon>Cerasicoccaceae</taxon>
        <taxon>Ruficoccus</taxon>
    </lineage>
</organism>
<dbReference type="EMBL" id="JACHVB010000020">
    <property type="protein sequence ID" value="MBC2594059.1"/>
    <property type="molecule type" value="Genomic_DNA"/>
</dbReference>
<dbReference type="PANTHER" id="PTHR43773">
    <property type="entry name" value="MAGNESIUM TRANSPORTER MGTE"/>
    <property type="match status" value="1"/>
</dbReference>
<dbReference type="InterPro" id="IPR006669">
    <property type="entry name" value="MgtE_transporter"/>
</dbReference>
<evidence type="ECO:0000256" key="4">
    <source>
        <dbReference type="ARBA" id="ARBA00022692"/>
    </source>
</evidence>
<dbReference type="InterPro" id="IPR038076">
    <property type="entry name" value="MgtE_N_sf"/>
</dbReference>
<proteinExistence type="inferred from homology"/>
<comment type="caution">
    <text evidence="11">The sequence shown here is derived from an EMBL/GenBank/DDBJ whole genome shotgun (WGS) entry which is preliminary data.</text>
</comment>
<evidence type="ECO:0000256" key="7">
    <source>
        <dbReference type="ARBA" id="ARBA00023136"/>
    </source>
</evidence>
<evidence type="ECO:0000256" key="8">
    <source>
        <dbReference type="PROSITE-ProRule" id="PRU00703"/>
    </source>
</evidence>
<dbReference type="PROSITE" id="PS51371">
    <property type="entry name" value="CBS"/>
    <property type="match status" value="2"/>
</dbReference>
<dbReference type="GO" id="GO:0005886">
    <property type="term" value="C:plasma membrane"/>
    <property type="evidence" value="ECO:0007669"/>
    <property type="project" value="UniProtKB-SubCell"/>
</dbReference>
<feature type="domain" description="CBS" evidence="10">
    <location>
        <begin position="149"/>
        <end position="212"/>
    </location>
</feature>
<dbReference type="Pfam" id="PF03448">
    <property type="entry name" value="MgtE_N"/>
    <property type="match status" value="1"/>
</dbReference>
<dbReference type="Gene3D" id="3.10.580.10">
    <property type="entry name" value="CBS-domain"/>
    <property type="match status" value="1"/>
</dbReference>
<dbReference type="SMART" id="SM00116">
    <property type="entry name" value="CBS"/>
    <property type="match status" value="2"/>
</dbReference>
<dbReference type="InterPro" id="IPR046342">
    <property type="entry name" value="CBS_dom_sf"/>
</dbReference>
<dbReference type="AlphaFoldDB" id="A0A842HCY7"/>
<keyword evidence="9" id="KW-1003">Cell membrane</keyword>
<protein>
    <recommendedName>
        <fullName evidence="9">Magnesium transporter MgtE</fullName>
    </recommendedName>
</protein>
<dbReference type="InterPro" id="IPR006668">
    <property type="entry name" value="Mg_transptr_MgtE_intracell_dom"/>
</dbReference>
<keyword evidence="4 9" id="KW-0812">Transmembrane</keyword>
<reference evidence="11 12" key="1">
    <citation type="submission" date="2020-07" db="EMBL/GenBank/DDBJ databases">
        <authorList>
            <person name="Feng X."/>
        </authorList>
    </citation>
    <scope>NUCLEOTIDE SEQUENCE [LARGE SCALE GENOMIC DNA]</scope>
    <source>
        <strain evidence="11 12">JCM31066</strain>
    </source>
</reference>
<evidence type="ECO:0000256" key="2">
    <source>
        <dbReference type="ARBA" id="ARBA00009749"/>
    </source>
</evidence>
<gene>
    <name evidence="11" type="primary">mgtE</name>
    <name evidence="11" type="ORF">H5P28_07265</name>
</gene>
<dbReference type="GO" id="GO:0015095">
    <property type="term" value="F:magnesium ion transmembrane transporter activity"/>
    <property type="evidence" value="ECO:0007669"/>
    <property type="project" value="UniProtKB-UniRule"/>
</dbReference>
<evidence type="ECO:0000256" key="1">
    <source>
        <dbReference type="ARBA" id="ARBA00004141"/>
    </source>
</evidence>
<dbReference type="NCBIfam" id="TIGR00400">
    <property type="entry name" value="mgtE"/>
    <property type="match status" value="1"/>
</dbReference>
<evidence type="ECO:0000256" key="9">
    <source>
        <dbReference type="RuleBase" id="RU362011"/>
    </source>
</evidence>
<keyword evidence="12" id="KW-1185">Reference proteome</keyword>
<feature type="transmembrane region" description="Helical" evidence="9">
    <location>
        <begin position="435"/>
        <end position="458"/>
    </location>
</feature>
<feature type="domain" description="CBS" evidence="10">
    <location>
        <begin position="213"/>
        <end position="270"/>
    </location>
</feature>
<feature type="transmembrane region" description="Helical" evidence="9">
    <location>
        <begin position="298"/>
        <end position="316"/>
    </location>
</feature>
<dbReference type="GO" id="GO:0046872">
    <property type="term" value="F:metal ion binding"/>
    <property type="evidence" value="ECO:0007669"/>
    <property type="project" value="UniProtKB-KW"/>
</dbReference>
<keyword evidence="6 9" id="KW-1133">Transmembrane helix</keyword>